<comment type="similarity">
    <text evidence="2 10">Belongs to the GSP K family.</text>
</comment>
<sequence length="312" mass="34843">MTRRSRQRPGRERGVALLAAIVVVALATVLVAALLDQGEQSRARSRNLLRAEQTWQLALGAEYWAMDALRRDYEARPEFDARGDGWSQPLPPVPLPGGQLLGRLRDAGACLDLNRLADAAAAPLQRQRLERLLRALELDPRLLPAIVDWIDANAMPETGGAEDGRYLARNPAYRAANRPMAHISELRLVDGVDGKVYERLAPHVCALPEPAPMNLNFLTPPLWMSLSDEITAQTAQQLWRDGQANYQQPDQLRDEAQRLGFAPPPLEGLSVHSTWFALEAEVDVDGLPFQYAALIRRDRAGLRTHVRLRGRW</sequence>
<accession>A0ABT0GDZ5</accession>
<organism evidence="12 13">
    <name type="scientific">Pseudomarimonas salicorniae</name>
    <dbReference type="NCBI Taxonomy" id="2933270"/>
    <lineage>
        <taxon>Bacteria</taxon>
        <taxon>Pseudomonadati</taxon>
        <taxon>Pseudomonadota</taxon>
        <taxon>Gammaproteobacteria</taxon>
        <taxon>Lysobacterales</taxon>
        <taxon>Lysobacteraceae</taxon>
        <taxon>Pseudomarimonas</taxon>
    </lineage>
</organism>
<comment type="caution">
    <text evidence="12">The sequence shown here is derived from an EMBL/GenBank/DDBJ whole genome shotgun (WGS) entry which is preliminary data.</text>
</comment>
<feature type="domain" description="T2SS protein K first SAM-like" evidence="11">
    <location>
        <begin position="109"/>
        <end position="209"/>
    </location>
</feature>
<name>A0ABT0GDZ5_9GAMM</name>
<keyword evidence="9 10" id="KW-0472">Membrane</keyword>
<evidence type="ECO:0000256" key="2">
    <source>
        <dbReference type="ARBA" id="ARBA00007246"/>
    </source>
</evidence>
<evidence type="ECO:0000256" key="9">
    <source>
        <dbReference type="ARBA" id="ARBA00023136"/>
    </source>
</evidence>
<comment type="subcellular location">
    <subcellularLocation>
        <location evidence="1 10">Cell inner membrane</location>
    </subcellularLocation>
</comment>
<evidence type="ECO:0000256" key="3">
    <source>
        <dbReference type="ARBA" id="ARBA00022448"/>
    </source>
</evidence>
<evidence type="ECO:0000256" key="10">
    <source>
        <dbReference type="PIRNR" id="PIRNR002786"/>
    </source>
</evidence>
<dbReference type="SUPFAM" id="SSF158544">
    <property type="entry name" value="GspK insert domain-like"/>
    <property type="match status" value="1"/>
</dbReference>
<dbReference type="Gene3D" id="3.30.1300.30">
    <property type="entry name" value="GSPII I/J protein-like"/>
    <property type="match status" value="1"/>
</dbReference>
<evidence type="ECO:0000256" key="1">
    <source>
        <dbReference type="ARBA" id="ARBA00004533"/>
    </source>
</evidence>
<dbReference type="InterPro" id="IPR005628">
    <property type="entry name" value="GspK"/>
</dbReference>
<keyword evidence="8" id="KW-1133">Transmembrane helix</keyword>
<dbReference type="Pfam" id="PF21687">
    <property type="entry name" value="T2SSK_1st"/>
    <property type="match status" value="1"/>
</dbReference>
<protein>
    <recommendedName>
        <fullName evidence="10">Type II secretion system protein K</fullName>
    </recommendedName>
</protein>
<evidence type="ECO:0000259" key="11">
    <source>
        <dbReference type="Pfam" id="PF21687"/>
    </source>
</evidence>
<reference evidence="12" key="1">
    <citation type="submission" date="2022-04" db="EMBL/GenBank/DDBJ databases">
        <title>Lysobacter sp. CAU 1642 isolated from sea sand.</title>
        <authorList>
            <person name="Kim W."/>
        </authorList>
    </citation>
    <scope>NUCLEOTIDE SEQUENCE</scope>
    <source>
        <strain evidence="12">CAU 1642</strain>
    </source>
</reference>
<evidence type="ECO:0000256" key="8">
    <source>
        <dbReference type="ARBA" id="ARBA00022989"/>
    </source>
</evidence>
<keyword evidence="13" id="KW-1185">Reference proteome</keyword>
<gene>
    <name evidence="12" type="primary">gspK</name>
    <name evidence="12" type="ORF">M0G41_03755</name>
</gene>
<dbReference type="NCBIfam" id="NF037980">
    <property type="entry name" value="T2SS_GspK"/>
    <property type="match status" value="1"/>
</dbReference>
<dbReference type="PANTHER" id="PTHR38831:SF1">
    <property type="entry name" value="TYPE II SECRETION SYSTEM PROTEIN K-RELATED"/>
    <property type="match status" value="1"/>
</dbReference>
<keyword evidence="3 10" id="KW-0813">Transport</keyword>
<keyword evidence="7" id="KW-0653">Protein transport</keyword>
<dbReference type="InterPro" id="IPR038072">
    <property type="entry name" value="GspK_central_sf"/>
</dbReference>
<dbReference type="Gene3D" id="1.10.40.60">
    <property type="entry name" value="EpsJ-like"/>
    <property type="match status" value="2"/>
</dbReference>
<keyword evidence="6" id="KW-0812">Transmembrane</keyword>
<keyword evidence="4 10" id="KW-1003">Cell membrane</keyword>
<dbReference type="Proteomes" id="UP001431449">
    <property type="component" value="Unassembled WGS sequence"/>
</dbReference>
<dbReference type="PIRSF" id="PIRSF002786">
    <property type="entry name" value="XcpX"/>
    <property type="match status" value="1"/>
</dbReference>
<dbReference type="InterPro" id="IPR045584">
    <property type="entry name" value="Pilin-like"/>
</dbReference>
<evidence type="ECO:0000313" key="12">
    <source>
        <dbReference type="EMBL" id="MCK7592781.1"/>
    </source>
</evidence>
<proteinExistence type="inferred from homology"/>
<dbReference type="RefSeq" id="WP_248205171.1">
    <property type="nucleotide sequence ID" value="NZ_JALNMH010000002.1"/>
</dbReference>
<keyword evidence="5 10" id="KW-0997">Cell inner membrane</keyword>
<evidence type="ECO:0000313" key="13">
    <source>
        <dbReference type="Proteomes" id="UP001431449"/>
    </source>
</evidence>
<evidence type="ECO:0000256" key="6">
    <source>
        <dbReference type="ARBA" id="ARBA00022692"/>
    </source>
</evidence>
<dbReference type="InterPro" id="IPR049031">
    <property type="entry name" value="T2SSK_SAM-like_1st"/>
</dbReference>
<evidence type="ECO:0000256" key="4">
    <source>
        <dbReference type="ARBA" id="ARBA00022475"/>
    </source>
</evidence>
<evidence type="ECO:0000256" key="7">
    <source>
        <dbReference type="ARBA" id="ARBA00022927"/>
    </source>
</evidence>
<evidence type="ECO:0000256" key="5">
    <source>
        <dbReference type="ARBA" id="ARBA00022519"/>
    </source>
</evidence>
<dbReference type="PANTHER" id="PTHR38831">
    <property type="entry name" value="TYPE II SECRETION SYSTEM PROTEIN K"/>
    <property type="match status" value="1"/>
</dbReference>
<dbReference type="EMBL" id="JALNMH010000002">
    <property type="protein sequence ID" value="MCK7592781.1"/>
    <property type="molecule type" value="Genomic_DNA"/>
</dbReference>
<dbReference type="SUPFAM" id="SSF54523">
    <property type="entry name" value="Pili subunits"/>
    <property type="match status" value="1"/>
</dbReference>